<name>K9VAY0_9CYAN</name>
<organism evidence="1 2">
    <name type="scientific">Phormidium nigroviride PCC 7112</name>
    <dbReference type="NCBI Taxonomy" id="179408"/>
    <lineage>
        <taxon>Bacteria</taxon>
        <taxon>Bacillati</taxon>
        <taxon>Cyanobacteriota</taxon>
        <taxon>Cyanophyceae</taxon>
        <taxon>Oscillatoriophycideae</taxon>
        <taxon>Oscillatoriales</taxon>
        <taxon>Oscillatoriaceae</taxon>
        <taxon>Phormidium</taxon>
    </lineage>
</organism>
<dbReference type="AlphaFoldDB" id="K9VAY0"/>
<gene>
    <name evidence="1" type="ORF">Osc7112_0217</name>
</gene>
<dbReference type="HOGENOM" id="CLU_3219461_0_0_3"/>
<dbReference type="KEGG" id="oni:Osc7112_0217"/>
<accession>K9VAY0</accession>
<proteinExistence type="predicted"/>
<evidence type="ECO:0000313" key="1">
    <source>
        <dbReference type="EMBL" id="AFZ04849.1"/>
    </source>
</evidence>
<reference evidence="1 2" key="1">
    <citation type="submission" date="2012-05" db="EMBL/GenBank/DDBJ databases">
        <title>Finished chromosome of genome of Oscillatoria sp. PCC 7112.</title>
        <authorList>
            <consortium name="US DOE Joint Genome Institute"/>
            <person name="Gugger M."/>
            <person name="Coursin T."/>
            <person name="Rippka R."/>
            <person name="Tandeau De Marsac N."/>
            <person name="Huntemann M."/>
            <person name="Wei C.-L."/>
            <person name="Han J."/>
            <person name="Detter J.C."/>
            <person name="Han C."/>
            <person name="Tapia R."/>
            <person name="Davenport K."/>
            <person name="Daligault H."/>
            <person name="Erkkila T."/>
            <person name="Gu W."/>
            <person name="Munk A.C.C."/>
            <person name="Teshima H."/>
            <person name="Xu Y."/>
            <person name="Chain P."/>
            <person name="Chen A."/>
            <person name="Krypides N."/>
            <person name="Mavromatis K."/>
            <person name="Markowitz V."/>
            <person name="Szeto E."/>
            <person name="Ivanova N."/>
            <person name="Mikhailova N."/>
            <person name="Ovchinnikova G."/>
            <person name="Pagani I."/>
            <person name="Pati A."/>
            <person name="Goodwin L."/>
            <person name="Peters L."/>
            <person name="Pitluck S."/>
            <person name="Woyke T."/>
            <person name="Kerfeld C."/>
        </authorList>
    </citation>
    <scope>NUCLEOTIDE SEQUENCE [LARGE SCALE GENOMIC DNA]</scope>
    <source>
        <strain evidence="1 2">PCC 7112</strain>
    </source>
</reference>
<dbReference type="EMBL" id="CP003614">
    <property type="protein sequence ID" value="AFZ04849.1"/>
    <property type="molecule type" value="Genomic_DNA"/>
</dbReference>
<evidence type="ECO:0000313" key="2">
    <source>
        <dbReference type="Proteomes" id="UP000010478"/>
    </source>
</evidence>
<sequence>MCLPTFLLSLASLEAAMLSWLLPVIIFDCNFFKKTGASRFPGRT</sequence>
<keyword evidence="2" id="KW-1185">Reference proteome</keyword>
<protein>
    <submittedName>
        <fullName evidence="1">Uncharacterized protein</fullName>
    </submittedName>
</protein>
<dbReference type="Proteomes" id="UP000010478">
    <property type="component" value="Chromosome"/>
</dbReference>